<dbReference type="EMBL" id="OBMQ01000023">
    <property type="protein sequence ID" value="SOC27541.1"/>
    <property type="molecule type" value="Genomic_DNA"/>
</dbReference>
<dbReference type="Proteomes" id="UP000219636">
    <property type="component" value="Unassembled WGS sequence"/>
</dbReference>
<sequence length="59" mass="6887">MGERIRHISSKIIESGAILKLRSQKIETSSNFFHIKIVRLIQELKITSNVFMNYIARVQ</sequence>
<reference evidence="2" key="1">
    <citation type="submission" date="2017-08" db="EMBL/GenBank/DDBJ databases">
        <authorList>
            <person name="Varghese N."/>
            <person name="Submissions S."/>
        </authorList>
    </citation>
    <scope>NUCLEOTIDE SEQUENCE [LARGE SCALE GENOMIC DNA]</scope>
    <source>
        <strain evidence="2">JC22</strain>
    </source>
</reference>
<accession>A0A285TU47</accession>
<gene>
    <name evidence="1" type="ORF">SAMN05880501_12311</name>
</gene>
<evidence type="ECO:0000313" key="1">
    <source>
        <dbReference type="EMBL" id="SOC27541.1"/>
    </source>
</evidence>
<organism evidence="1 2">
    <name type="scientific">Ureibacillus xyleni</name>
    <dbReference type="NCBI Taxonomy" id="614648"/>
    <lineage>
        <taxon>Bacteria</taxon>
        <taxon>Bacillati</taxon>
        <taxon>Bacillota</taxon>
        <taxon>Bacilli</taxon>
        <taxon>Bacillales</taxon>
        <taxon>Caryophanaceae</taxon>
        <taxon>Ureibacillus</taxon>
    </lineage>
</organism>
<name>A0A285TU47_9BACL</name>
<dbReference type="AlphaFoldDB" id="A0A285TU47"/>
<keyword evidence="2" id="KW-1185">Reference proteome</keyword>
<proteinExistence type="predicted"/>
<evidence type="ECO:0000313" key="2">
    <source>
        <dbReference type="Proteomes" id="UP000219636"/>
    </source>
</evidence>
<protein>
    <submittedName>
        <fullName evidence="1">Uncharacterized protein</fullName>
    </submittedName>
</protein>